<feature type="region of interest" description="Disordered" evidence="1">
    <location>
        <begin position="265"/>
        <end position="288"/>
    </location>
</feature>
<proteinExistence type="predicted"/>
<reference evidence="4" key="1">
    <citation type="journal article" date="2016" name="Nat. Commun.">
        <title>The Gonium pectorale genome demonstrates co-option of cell cycle regulation during the evolution of multicellularity.</title>
        <authorList>
            <person name="Hanschen E.R."/>
            <person name="Marriage T.N."/>
            <person name="Ferris P.J."/>
            <person name="Hamaji T."/>
            <person name="Toyoda A."/>
            <person name="Fujiyama A."/>
            <person name="Neme R."/>
            <person name="Noguchi H."/>
            <person name="Minakuchi Y."/>
            <person name="Suzuki M."/>
            <person name="Kawai-Toyooka H."/>
            <person name="Smith D.R."/>
            <person name="Sparks H."/>
            <person name="Anderson J."/>
            <person name="Bakaric R."/>
            <person name="Luria V."/>
            <person name="Karger A."/>
            <person name="Kirschner M.W."/>
            <person name="Durand P.M."/>
            <person name="Michod R.E."/>
            <person name="Nozaki H."/>
            <person name="Olson B.J."/>
        </authorList>
    </citation>
    <scope>NUCLEOTIDE SEQUENCE [LARGE SCALE GENOMIC DNA]</scope>
    <source>
        <strain evidence="4">NIES-2863</strain>
    </source>
</reference>
<feature type="compositionally biased region" description="Polar residues" evidence="1">
    <location>
        <begin position="492"/>
        <end position="501"/>
    </location>
</feature>
<feature type="domain" description="Protein kinase" evidence="2">
    <location>
        <begin position="459"/>
        <end position="695"/>
    </location>
</feature>
<keyword evidence="4" id="KW-1185">Reference proteome</keyword>
<dbReference type="Proteomes" id="UP000075714">
    <property type="component" value="Unassembled WGS sequence"/>
</dbReference>
<evidence type="ECO:0000313" key="4">
    <source>
        <dbReference type="Proteomes" id="UP000075714"/>
    </source>
</evidence>
<feature type="compositionally biased region" description="Low complexity" evidence="1">
    <location>
        <begin position="265"/>
        <end position="285"/>
    </location>
</feature>
<dbReference type="GO" id="GO:0004674">
    <property type="term" value="F:protein serine/threonine kinase activity"/>
    <property type="evidence" value="ECO:0007669"/>
    <property type="project" value="TreeGrafter"/>
</dbReference>
<evidence type="ECO:0000313" key="3">
    <source>
        <dbReference type="EMBL" id="KXZ49451.1"/>
    </source>
</evidence>
<dbReference type="PROSITE" id="PS50011">
    <property type="entry name" value="PROTEIN_KINASE_DOM"/>
    <property type="match status" value="1"/>
</dbReference>
<dbReference type="InterPro" id="IPR000719">
    <property type="entry name" value="Prot_kinase_dom"/>
</dbReference>
<accession>A0A150GHY0</accession>
<feature type="compositionally biased region" description="Gly residues" evidence="1">
    <location>
        <begin position="518"/>
        <end position="532"/>
    </location>
</feature>
<protein>
    <recommendedName>
        <fullName evidence="2">Protein kinase domain-containing protein</fullName>
    </recommendedName>
</protein>
<dbReference type="EMBL" id="LSYV01000022">
    <property type="protein sequence ID" value="KXZ49451.1"/>
    <property type="molecule type" value="Genomic_DNA"/>
</dbReference>
<feature type="compositionally biased region" description="Low complexity" evidence="1">
    <location>
        <begin position="502"/>
        <end position="517"/>
    </location>
</feature>
<dbReference type="SUPFAM" id="SSF56112">
    <property type="entry name" value="Protein kinase-like (PK-like)"/>
    <property type="match status" value="1"/>
</dbReference>
<dbReference type="InterPro" id="IPR008271">
    <property type="entry name" value="Ser/Thr_kinase_AS"/>
</dbReference>
<dbReference type="GO" id="GO:0005524">
    <property type="term" value="F:ATP binding"/>
    <property type="evidence" value="ECO:0007669"/>
    <property type="project" value="InterPro"/>
</dbReference>
<comment type="caution">
    <text evidence="3">The sequence shown here is derived from an EMBL/GenBank/DDBJ whole genome shotgun (WGS) entry which is preliminary data.</text>
</comment>
<dbReference type="PANTHER" id="PTHR44329">
    <property type="entry name" value="SERINE/THREONINE-PROTEIN KINASE TNNI3K-RELATED"/>
    <property type="match status" value="1"/>
</dbReference>
<dbReference type="Gene3D" id="3.30.200.20">
    <property type="entry name" value="Phosphorylase Kinase, domain 1"/>
    <property type="match status" value="1"/>
</dbReference>
<sequence>MSTSRSLGPDELSRTLSTSGPMSPGKRGSSVSRRYLWSGSRGSIGGIGSALGGRDGGSSVGERQGGRALPLSLIVPDCGAQVLEDHQPHRDVLVAGTLLGAASLGSVVICVEAAPQAAGGGTAPGGPCLARCSEEVGPASGGGGLRVEQLSPVIPMEPVPAAAANFSATSSNGVGAVPGAAAWGGAPAQFAVYVTFLELLPPGCLDAVAMELSLIMSLIFSALRDTFAAGGGANRMASDWRFLYEQLTGKAPAAVAPGVAGGSGSTAATAAPSGADAGGSSVDPSRSMCSRNSEMLATCSADGSAARNALGSSSARDLGATAGGGASTAANTLLSSGAKGGSRGWPMGSPNRSPSGPLAILQRRLARQGSSAGGACTPGTLDGALGTDGASPSVARSAPSVALEDLPVAAPGGDALAPGAGLPSDLLIRTVRSRLASAMALQEGSEQAKVTGSQDLAGVEMLEILGRGGQGVVFRGTFHGLEAAIKVLSQPDRAQSGRQQRNAGQGEQAGAKGEAADGAGGKGGEGGAGGEVNGEEQLSNQAKRCAMEVAVASTLSHPNIVQVYASFSGVVVVRCHFRDAHVPLLRLCTPEDPVLCGKDPGPLNQVLCLEYCDAGTLLSAAHSGAFRLRCATGPDNGAIWPSLVPLYTSLLEVAMALRHLHARSLVHCDIKPANVLLKSSTRDPRGWSCKLRVLR</sequence>
<feature type="region of interest" description="Disordered" evidence="1">
    <location>
        <begin position="333"/>
        <end position="357"/>
    </location>
</feature>
<evidence type="ECO:0000256" key="1">
    <source>
        <dbReference type="SAM" id="MobiDB-lite"/>
    </source>
</evidence>
<dbReference type="STRING" id="33097.A0A150GHY0"/>
<dbReference type="Pfam" id="PF00069">
    <property type="entry name" value="Pkinase"/>
    <property type="match status" value="1"/>
</dbReference>
<dbReference type="InterPro" id="IPR011009">
    <property type="entry name" value="Kinase-like_dom_sf"/>
</dbReference>
<dbReference type="AlphaFoldDB" id="A0A150GHY0"/>
<feature type="region of interest" description="Disordered" evidence="1">
    <location>
        <begin position="1"/>
        <end position="34"/>
    </location>
</feature>
<dbReference type="PROSITE" id="PS00108">
    <property type="entry name" value="PROTEIN_KINASE_ST"/>
    <property type="match status" value="1"/>
</dbReference>
<organism evidence="3 4">
    <name type="scientific">Gonium pectorale</name>
    <name type="common">Green alga</name>
    <dbReference type="NCBI Taxonomy" id="33097"/>
    <lineage>
        <taxon>Eukaryota</taxon>
        <taxon>Viridiplantae</taxon>
        <taxon>Chlorophyta</taxon>
        <taxon>core chlorophytes</taxon>
        <taxon>Chlorophyceae</taxon>
        <taxon>CS clade</taxon>
        <taxon>Chlamydomonadales</taxon>
        <taxon>Volvocaceae</taxon>
        <taxon>Gonium</taxon>
    </lineage>
</organism>
<gene>
    <name evidence="3" type="ORF">GPECTOR_21g677</name>
</gene>
<dbReference type="InterPro" id="IPR051681">
    <property type="entry name" value="Ser/Thr_Kinases-Pseudokinases"/>
</dbReference>
<feature type="region of interest" description="Disordered" evidence="1">
    <location>
        <begin position="489"/>
        <end position="537"/>
    </location>
</feature>
<name>A0A150GHY0_GONPE</name>
<dbReference type="Gene3D" id="1.10.510.10">
    <property type="entry name" value="Transferase(Phosphotransferase) domain 1"/>
    <property type="match status" value="1"/>
</dbReference>
<evidence type="ECO:0000259" key="2">
    <source>
        <dbReference type="PROSITE" id="PS50011"/>
    </source>
</evidence>